<dbReference type="Proteomes" id="UP000649617">
    <property type="component" value="Unassembled WGS sequence"/>
</dbReference>
<dbReference type="AlphaFoldDB" id="A0A812IYS0"/>
<comment type="caution">
    <text evidence="1">The sequence shown here is derived from an EMBL/GenBank/DDBJ whole genome shotgun (WGS) entry which is preliminary data.</text>
</comment>
<protein>
    <submittedName>
        <fullName evidence="1">Uncharacterized protein</fullName>
    </submittedName>
</protein>
<gene>
    <name evidence="1" type="ORF">SPIL2461_LOCUS1173</name>
</gene>
<dbReference type="OrthoDB" id="1158011at2759"/>
<proteinExistence type="predicted"/>
<keyword evidence="2" id="KW-1185">Reference proteome</keyword>
<dbReference type="EMBL" id="CAJNIZ010001115">
    <property type="protein sequence ID" value="CAE7183170.1"/>
    <property type="molecule type" value="Genomic_DNA"/>
</dbReference>
<organism evidence="1 2">
    <name type="scientific">Symbiodinium pilosum</name>
    <name type="common">Dinoflagellate</name>
    <dbReference type="NCBI Taxonomy" id="2952"/>
    <lineage>
        <taxon>Eukaryota</taxon>
        <taxon>Sar</taxon>
        <taxon>Alveolata</taxon>
        <taxon>Dinophyceae</taxon>
        <taxon>Suessiales</taxon>
        <taxon>Symbiodiniaceae</taxon>
        <taxon>Symbiodinium</taxon>
    </lineage>
</organism>
<evidence type="ECO:0000313" key="1">
    <source>
        <dbReference type="EMBL" id="CAE7183170.1"/>
    </source>
</evidence>
<accession>A0A812IYS0</accession>
<evidence type="ECO:0000313" key="2">
    <source>
        <dbReference type="Proteomes" id="UP000649617"/>
    </source>
</evidence>
<name>A0A812IYS0_SYMPI</name>
<reference evidence="1" key="1">
    <citation type="submission" date="2021-02" db="EMBL/GenBank/DDBJ databases">
        <authorList>
            <person name="Dougan E. K."/>
            <person name="Rhodes N."/>
            <person name="Thang M."/>
            <person name="Chan C."/>
        </authorList>
    </citation>
    <scope>NUCLEOTIDE SEQUENCE</scope>
</reference>
<sequence length="101" mass="12117">EDLSLDCRRTNSFVRDILRQNFLLQGPSKTYRTGPAAKMLEDRCTPEGIRLHEKKRRERMKWIEHEKKCLAKKYKIGKQDIVGWWDEDEHKCYAPVLHEAF</sequence>
<feature type="non-terminal residue" evidence="1">
    <location>
        <position position="1"/>
    </location>
</feature>